<dbReference type="SUPFAM" id="SSF53756">
    <property type="entry name" value="UDP-Glycosyltransferase/glycogen phosphorylase"/>
    <property type="match status" value="1"/>
</dbReference>
<dbReference type="GO" id="GO:0071555">
    <property type="term" value="P:cell wall organization"/>
    <property type="evidence" value="ECO:0007669"/>
    <property type="project" value="UniProtKB-KW"/>
</dbReference>
<dbReference type="GO" id="GO:0005975">
    <property type="term" value="P:carbohydrate metabolic process"/>
    <property type="evidence" value="ECO:0007669"/>
    <property type="project" value="InterPro"/>
</dbReference>
<reference evidence="14 15" key="1">
    <citation type="submission" date="2020-12" db="EMBL/GenBank/DDBJ databases">
        <title>FDA dAtabase for Regulatory Grade micrObial Sequences (FDA-ARGOS): Supporting development and validation of Infectious Disease Dx tests.</title>
        <authorList>
            <person name="Sproer C."/>
            <person name="Gronow S."/>
            <person name="Severitt S."/>
            <person name="Schroder I."/>
            <person name="Tallon L."/>
            <person name="Sadzewicz L."/>
            <person name="Zhao X."/>
            <person name="Boylan J."/>
            <person name="Ott S."/>
            <person name="Bowen H."/>
            <person name="Vavikolanu K."/>
            <person name="Mehta A."/>
            <person name="Aluvathingal J."/>
            <person name="Nadendla S."/>
            <person name="Lowell S."/>
            <person name="Myers T."/>
            <person name="Yan Y."/>
            <person name="Sichtig H."/>
        </authorList>
    </citation>
    <scope>NUCLEOTIDE SEQUENCE [LARGE SCALE GENOMIC DNA]</scope>
    <source>
        <strain evidence="14 15">FDAARGOS_911</strain>
    </source>
</reference>
<dbReference type="OrthoDB" id="9808936at2"/>
<dbReference type="AlphaFoldDB" id="A0A109RE96"/>
<comment type="function">
    <text evidence="10">Cell wall formation. Catalyzes the transfer of a GlcNAc subunit on undecaprenyl-pyrophosphoryl-MurNAc-pentapeptide (lipid intermediate I) to form undecaprenyl-pyrophosphoryl-MurNAc-(pentapeptide)GlcNAc (lipid intermediate II).</text>
</comment>
<feature type="domain" description="Glycosyltransferase family 28 N-terminal" evidence="11">
    <location>
        <begin position="3"/>
        <end position="142"/>
    </location>
</feature>
<name>A0A109RE96_9LACT</name>
<dbReference type="GO" id="GO:0050511">
    <property type="term" value="F:undecaprenyldiphospho-muramoylpentapeptide beta-N-acetylglucosaminyltransferase activity"/>
    <property type="evidence" value="ECO:0007669"/>
    <property type="project" value="UniProtKB-UniRule"/>
</dbReference>
<keyword evidence="2 10" id="KW-0132">Cell division</keyword>
<feature type="binding site" evidence="10">
    <location>
        <position position="252"/>
    </location>
    <ligand>
        <name>UDP-N-acetyl-alpha-D-glucosamine</name>
        <dbReference type="ChEBI" id="CHEBI:57705"/>
    </ligand>
</feature>
<evidence type="ECO:0000256" key="7">
    <source>
        <dbReference type="ARBA" id="ARBA00023136"/>
    </source>
</evidence>
<evidence type="ECO:0000313" key="15">
    <source>
        <dbReference type="Proteomes" id="UP000594771"/>
    </source>
</evidence>
<comment type="pathway">
    <text evidence="10">Cell wall biogenesis; peptidoglycan biosynthesis.</text>
</comment>
<dbReference type="HAMAP" id="MF_00033">
    <property type="entry name" value="MurG"/>
    <property type="match status" value="1"/>
</dbReference>
<dbReference type="InterPro" id="IPR004276">
    <property type="entry name" value="GlycoTrans_28_N"/>
</dbReference>
<feature type="binding site" evidence="10">
    <location>
        <position position="197"/>
    </location>
    <ligand>
        <name>UDP-N-acetyl-alpha-D-glucosamine</name>
        <dbReference type="ChEBI" id="CHEBI:57705"/>
    </ligand>
</feature>
<comment type="catalytic activity">
    <reaction evidence="10">
        <text>Mur2Ac(oyl-L-Ala-gamma-D-Glu-L-Lys-D-Ala-D-Ala)-di-trans,octa-cis-undecaprenyl diphosphate + UDP-N-acetyl-alpha-D-glucosamine = beta-D-GlcNAc-(1-&gt;4)-Mur2Ac(oyl-L-Ala-gamma-D-Glu-L-Lys-D-Ala-D-Ala)-di-trans,octa-cis-undecaprenyl diphosphate + UDP + H(+)</text>
        <dbReference type="Rhea" id="RHEA:23192"/>
        <dbReference type="ChEBI" id="CHEBI:15378"/>
        <dbReference type="ChEBI" id="CHEBI:57705"/>
        <dbReference type="ChEBI" id="CHEBI:58223"/>
        <dbReference type="ChEBI" id="CHEBI:60032"/>
        <dbReference type="ChEBI" id="CHEBI:60033"/>
        <dbReference type="EC" id="2.4.1.227"/>
    </reaction>
</comment>
<keyword evidence="6 10" id="KW-0573">Peptidoglycan synthesis</keyword>
<protein>
    <recommendedName>
        <fullName evidence="10">UDP-N-acetylglucosamine--N-acetylmuramyl-(pentapeptide) pyrophosphoryl-undecaprenol N-acetylglucosamine transferase</fullName>
        <ecNumber evidence="10">2.4.1.227</ecNumber>
    </recommendedName>
    <alternativeName>
        <fullName evidence="10">Undecaprenyl-PP-MurNAc-pentapeptide-UDPGlcNAc GlcNAc transferase</fullName>
    </alternativeName>
</protein>
<keyword evidence="1 10" id="KW-1003">Cell membrane</keyword>
<organism evidence="14 15">
    <name type="scientific">Aerococcus urinae</name>
    <dbReference type="NCBI Taxonomy" id="1376"/>
    <lineage>
        <taxon>Bacteria</taxon>
        <taxon>Bacillati</taxon>
        <taxon>Bacillota</taxon>
        <taxon>Bacilli</taxon>
        <taxon>Lactobacillales</taxon>
        <taxon>Aerococcaceae</taxon>
        <taxon>Aerococcus</taxon>
    </lineage>
</organism>
<evidence type="ECO:0000256" key="2">
    <source>
        <dbReference type="ARBA" id="ARBA00022618"/>
    </source>
</evidence>
<comment type="caution">
    <text evidence="10">Lacks conserved residue(s) required for the propagation of feature annotation.</text>
</comment>
<dbReference type="GO" id="GO:0008360">
    <property type="term" value="P:regulation of cell shape"/>
    <property type="evidence" value="ECO:0007669"/>
    <property type="project" value="UniProtKB-KW"/>
</dbReference>
<dbReference type="CDD" id="cd03785">
    <property type="entry name" value="GT28_MurG"/>
    <property type="match status" value="1"/>
</dbReference>
<comment type="subcellular location">
    <subcellularLocation>
        <location evidence="10">Cell membrane</location>
        <topology evidence="10">Peripheral membrane protein</topology>
        <orientation evidence="10">Cytoplasmic side</orientation>
    </subcellularLocation>
</comment>
<evidence type="ECO:0000256" key="9">
    <source>
        <dbReference type="ARBA" id="ARBA00023316"/>
    </source>
</evidence>
<evidence type="ECO:0000256" key="5">
    <source>
        <dbReference type="ARBA" id="ARBA00022960"/>
    </source>
</evidence>
<keyword evidence="7 10" id="KW-0472">Membrane</keyword>
<evidence type="ECO:0000256" key="4">
    <source>
        <dbReference type="ARBA" id="ARBA00022679"/>
    </source>
</evidence>
<dbReference type="GeneID" id="35768481"/>
<feature type="binding site" evidence="10">
    <location>
        <position position="297"/>
    </location>
    <ligand>
        <name>UDP-N-acetyl-alpha-D-glucosamine</name>
        <dbReference type="ChEBI" id="CHEBI:57705"/>
    </ligand>
</feature>
<keyword evidence="8 10" id="KW-0131">Cell cycle</keyword>
<feature type="domain" description="Glycosyl transferase family 28 C-terminal" evidence="12">
    <location>
        <begin position="190"/>
        <end position="356"/>
    </location>
</feature>
<dbReference type="EMBL" id="JAOTML010000003">
    <property type="protein sequence ID" value="MCY3053067.1"/>
    <property type="molecule type" value="Genomic_DNA"/>
</dbReference>
<dbReference type="Pfam" id="PF03033">
    <property type="entry name" value="Glyco_transf_28"/>
    <property type="match status" value="1"/>
</dbReference>
<evidence type="ECO:0000256" key="6">
    <source>
        <dbReference type="ARBA" id="ARBA00022984"/>
    </source>
</evidence>
<dbReference type="PANTHER" id="PTHR21015">
    <property type="entry name" value="UDP-N-ACETYLGLUCOSAMINE--N-ACETYLMURAMYL-(PENTAPEPTIDE) PYROPHOSPHORYL-UNDECAPRENOL N-ACETYLGLUCOSAMINE TRANSFERASE 1"/>
    <property type="match status" value="1"/>
</dbReference>
<dbReference type="Pfam" id="PF04101">
    <property type="entry name" value="Glyco_tran_28_C"/>
    <property type="match status" value="1"/>
</dbReference>
<gene>
    <name evidence="10 14" type="primary">murG</name>
    <name evidence="14" type="ORF">I6G68_07215</name>
    <name evidence="13" type="ORF">ODY43_03605</name>
</gene>
<dbReference type="GO" id="GO:0009252">
    <property type="term" value="P:peptidoglycan biosynthetic process"/>
    <property type="evidence" value="ECO:0007669"/>
    <property type="project" value="UniProtKB-UniRule"/>
</dbReference>
<evidence type="ECO:0000256" key="3">
    <source>
        <dbReference type="ARBA" id="ARBA00022676"/>
    </source>
</evidence>
<sequence length="364" mass="40709">MRIVLSGGGTGGHIYPALALRKEILKQYPQAEFLYIGTEKGLEGKIVPDLGIDFQTIRIQGLKRSLSFDNVRTLAYMVKSIHQCKKYLKAFQPDVVIGTGGYVCAPVLYQAAKMKIPTIIHEQNSVAGVTNKFLSRYVDKICICYPEVKQDFKHHKNKVVFTGNPRAQELAGDTSQVDLESFQLDNDLPTVLIFGGSRGAQRINEVVLDMVGELQHRSYQSIIATGDIYYEDWQARFPNMKNFSNVRILPYINNMPELMRKVDLVVCRSGATTLTELTAVGTPSILIPSPNVTNNHQQHNAESLVNNQAAKMILEKDLSPKRLMQTIDELMANPGKRIQMSHQAKNLGVPDASDRIIQVIKDLL</sequence>
<dbReference type="RefSeq" id="WP_060777997.1">
    <property type="nucleotide sequence ID" value="NZ_CAJHLF010000003.1"/>
</dbReference>
<evidence type="ECO:0000256" key="10">
    <source>
        <dbReference type="HAMAP-Rule" id="MF_00033"/>
    </source>
</evidence>
<dbReference type="UniPathway" id="UPA00219"/>
<keyword evidence="5 10" id="KW-0133">Cell shape</keyword>
<dbReference type="EMBL" id="CP065662">
    <property type="protein sequence ID" value="QPS01148.1"/>
    <property type="molecule type" value="Genomic_DNA"/>
</dbReference>
<keyword evidence="4 10" id="KW-0808">Transferase</keyword>
<keyword evidence="9 10" id="KW-0961">Cell wall biogenesis/degradation</keyword>
<dbReference type="EC" id="2.4.1.227" evidence="10"/>
<evidence type="ECO:0000313" key="14">
    <source>
        <dbReference type="EMBL" id="QPS01148.1"/>
    </source>
</evidence>
<keyword evidence="16" id="KW-1185">Reference proteome</keyword>
<feature type="binding site" evidence="10">
    <location>
        <position position="124"/>
    </location>
    <ligand>
        <name>UDP-N-acetyl-alpha-D-glucosamine</name>
        <dbReference type="ChEBI" id="CHEBI:57705"/>
    </ligand>
</feature>
<dbReference type="PANTHER" id="PTHR21015:SF22">
    <property type="entry name" value="GLYCOSYLTRANSFERASE"/>
    <property type="match status" value="1"/>
</dbReference>
<comment type="similarity">
    <text evidence="10">Belongs to the glycosyltransferase 28 family. MurG subfamily.</text>
</comment>
<reference evidence="13" key="2">
    <citation type="submission" date="2022-09" db="EMBL/GenBank/DDBJ databases">
        <title>Aerococcus urinae taxonomy study.</title>
        <authorList>
            <person name="Christensen J."/>
            <person name="Senneby E."/>
        </authorList>
    </citation>
    <scope>NUCLEOTIDE SEQUENCE</scope>
    <source>
        <strain evidence="13">NLD-066-U95</strain>
    </source>
</reference>
<accession>A0A109RE96</accession>
<dbReference type="NCBIfam" id="TIGR01133">
    <property type="entry name" value="murG"/>
    <property type="match status" value="1"/>
</dbReference>
<dbReference type="GO" id="GO:0051301">
    <property type="term" value="P:cell division"/>
    <property type="evidence" value="ECO:0007669"/>
    <property type="project" value="UniProtKB-KW"/>
</dbReference>
<evidence type="ECO:0000256" key="1">
    <source>
        <dbReference type="ARBA" id="ARBA00022475"/>
    </source>
</evidence>
<dbReference type="InterPro" id="IPR007235">
    <property type="entry name" value="Glyco_trans_28_C"/>
</dbReference>
<dbReference type="KEGG" id="aun:AWM73_02835"/>
<evidence type="ECO:0000259" key="12">
    <source>
        <dbReference type="Pfam" id="PF04101"/>
    </source>
</evidence>
<dbReference type="Gene3D" id="3.40.50.2000">
    <property type="entry name" value="Glycogen Phosphorylase B"/>
    <property type="match status" value="2"/>
</dbReference>
<evidence type="ECO:0000259" key="11">
    <source>
        <dbReference type="Pfam" id="PF03033"/>
    </source>
</evidence>
<dbReference type="InterPro" id="IPR006009">
    <property type="entry name" value="GlcNAc_MurG"/>
</dbReference>
<proteinExistence type="inferred from homology"/>
<dbReference type="Proteomes" id="UP000594771">
    <property type="component" value="Chromosome"/>
</dbReference>
<dbReference type="Proteomes" id="UP001069145">
    <property type="component" value="Unassembled WGS sequence"/>
</dbReference>
<evidence type="ECO:0000256" key="8">
    <source>
        <dbReference type="ARBA" id="ARBA00023306"/>
    </source>
</evidence>
<feature type="binding site" evidence="10">
    <location>
        <begin position="10"/>
        <end position="12"/>
    </location>
    <ligand>
        <name>UDP-N-acetyl-alpha-D-glucosamine</name>
        <dbReference type="ChEBI" id="CHEBI:57705"/>
    </ligand>
</feature>
<keyword evidence="3 10" id="KW-0328">Glycosyltransferase</keyword>
<evidence type="ECO:0000313" key="16">
    <source>
        <dbReference type="Proteomes" id="UP001069145"/>
    </source>
</evidence>
<evidence type="ECO:0000313" key="13">
    <source>
        <dbReference type="EMBL" id="MCY3053067.1"/>
    </source>
</evidence>
<dbReference type="GO" id="GO:0005886">
    <property type="term" value="C:plasma membrane"/>
    <property type="evidence" value="ECO:0007669"/>
    <property type="project" value="UniProtKB-SubCell"/>
</dbReference>